<name>A0A3P7EB82_WUCBA</name>
<evidence type="ECO:0000313" key="2">
    <source>
        <dbReference type="Proteomes" id="UP000270924"/>
    </source>
</evidence>
<keyword evidence="2" id="KW-1185">Reference proteome</keyword>
<sequence length="68" mass="8029">MNAILVIKEEKTDHSYHQLRVSLLTDTKRRRILQMIAEYIIIITHHCEIEMTLQEKSEIDIILLLEAA</sequence>
<accession>A0A3P7EB82</accession>
<protein>
    <submittedName>
        <fullName evidence="1">Uncharacterized protein</fullName>
    </submittedName>
</protein>
<dbReference type="InParanoid" id="A0A3P7EB82"/>
<dbReference type="Proteomes" id="UP000270924">
    <property type="component" value="Unassembled WGS sequence"/>
</dbReference>
<dbReference type="AlphaFoldDB" id="A0A3P7EB82"/>
<dbReference type="EMBL" id="UYWW01004673">
    <property type="protein sequence ID" value="VDM13664.1"/>
    <property type="molecule type" value="Genomic_DNA"/>
</dbReference>
<evidence type="ECO:0000313" key="1">
    <source>
        <dbReference type="EMBL" id="VDM13664.1"/>
    </source>
</evidence>
<reference evidence="1 2" key="1">
    <citation type="submission" date="2018-11" db="EMBL/GenBank/DDBJ databases">
        <authorList>
            <consortium name="Pathogen Informatics"/>
        </authorList>
    </citation>
    <scope>NUCLEOTIDE SEQUENCE [LARGE SCALE GENOMIC DNA]</scope>
</reference>
<organism evidence="1 2">
    <name type="scientific">Wuchereria bancrofti</name>
    <dbReference type="NCBI Taxonomy" id="6293"/>
    <lineage>
        <taxon>Eukaryota</taxon>
        <taxon>Metazoa</taxon>
        <taxon>Ecdysozoa</taxon>
        <taxon>Nematoda</taxon>
        <taxon>Chromadorea</taxon>
        <taxon>Rhabditida</taxon>
        <taxon>Spirurina</taxon>
        <taxon>Spiruromorpha</taxon>
        <taxon>Filarioidea</taxon>
        <taxon>Onchocercidae</taxon>
        <taxon>Wuchereria</taxon>
    </lineage>
</organism>
<proteinExistence type="predicted"/>
<gene>
    <name evidence="1" type="ORF">WBA_LOCUS7050</name>
</gene>